<accession>A0A852G8B5</accession>
<name>A0A852G8B5_9CHAR</name>
<evidence type="ECO:0000313" key="3">
    <source>
        <dbReference type="Proteomes" id="UP000620207"/>
    </source>
</evidence>
<dbReference type="EMBL" id="WAAC01006267">
    <property type="protein sequence ID" value="NXW99544.1"/>
    <property type="molecule type" value="Genomic_DNA"/>
</dbReference>
<proteinExistence type="inferred from homology"/>
<feature type="non-terminal residue" evidence="2">
    <location>
        <position position="158"/>
    </location>
</feature>
<dbReference type="InterPro" id="IPR001753">
    <property type="entry name" value="Enoyl-CoA_hydra/iso"/>
</dbReference>
<dbReference type="Gene3D" id="3.90.226.10">
    <property type="entry name" value="2-enoyl-CoA Hydratase, Chain A, domain 1"/>
    <property type="match status" value="1"/>
</dbReference>
<sequence>SAKAAASPWPGRSFETLRVTPEGEHVLHVELHRPDKRNAMNPPFWREMVECFQDIGQDPSCRAVVISGAGKIFTAGLDLVEMGGELLLVEGEDVARKAWNLRRKIRHYQETFSVLEKCPKPVIAAVHGACVGAGELGMGDRDGVSPGCPQPAQGLLPA</sequence>
<evidence type="ECO:0000256" key="1">
    <source>
        <dbReference type="ARBA" id="ARBA00005254"/>
    </source>
</evidence>
<organism evidence="2 3">
    <name type="scientific">Larus smithsonianus</name>
    <name type="common">American herring gull</name>
    <dbReference type="NCBI Taxonomy" id="243888"/>
    <lineage>
        <taxon>Eukaryota</taxon>
        <taxon>Metazoa</taxon>
        <taxon>Chordata</taxon>
        <taxon>Craniata</taxon>
        <taxon>Vertebrata</taxon>
        <taxon>Euteleostomi</taxon>
        <taxon>Archelosauria</taxon>
        <taxon>Archosauria</taxon>
        <taxon>Dinosauria</taxon>
        <taxon>Saurischia</taxon>
        <taxon>Theropoda</taxon>
        <taxon>Coelurosauria</taxon>
        <taxon>Aves</taxon>
        <taxon>Neognathae</taxon>
        <taxon>Neoaves</taxon>
        <taxon>Charadriiformes</taxon>
        <taxon>Laridae</taxon>
        <taxon>Larus</taxon>
    </lineage>
</organism>
<gene>
    <name evidence="2" type="primary">Ech1</name>
    <name evidence="2" type="ORF">LARSMI_R13813</name>
</gene>
<evidence type="ECO:0000313" key="2">
    <source>
        <dbReference type="EMBL" id="NXW99544.1"/>
    </source>
</evidence>
<dbReference type="SUPFAM" id="SSF52096">
    <property type="entry name" value="ClpP/crotonase"/>
    <property type="match status" value="1"/>
</dbReference>
<protein>
    <submittedName>
        <fullName evidence="2">ECH1 protein</fullName>
    </submittedName>
</protein>
<dbReference type="InterPro" id="IPR029045">
    <property type="entry name" value="ClpP/crotonase-like_dom_sf"/>
</dbReference>
<dbReference type="GO" id="GO:0051750">
    <property type="term" value="F:delta(3,5)-delta(2,4)-dienoyl-CoA isomerase activity"/>
    <property type="evidence" value="ECO:0007669"/>
    <property type="project" value="TreeGrafter"/>
</dbReference>
<dbReference type="Proteomes" id="UP000620207">
    <property type="component" value="Unassembled WGS sequence"/>
</dbReference>
<dbReference type="PANTHER" id="PTHR43149:SF1">
    <property type="entry name" value="DELTA(3,5)-DELTA(2,4)-DIENOYL-COA ISOMERASE, MITOCHONDRIAL"/>
    <property type="match status" value="1"/>
</dbReference>
<reference evidence="2" key="1">
    <citation type="submission" date="2020-02" db="EMBL/GenBank/DDBJ databases">
        <title>Bird 10,000 Genomes (B10K) Project - Family phase.</title>
        <authorList>
            <person name="Zhang G."/>
        </authorList>
    </citation>
    <scope>NUCLEOTIDE SEQUENCE</scope>
    <source>
        <strain evidence="2">B10K-DU-002-28</strain>
        <tissue evidence="2">Muscle</tissue>
    </source>
</reference>
<comment type="similarity">
    <text evidence="1">Belongs to the enoyl-CoA hydratase/isomerase family.</text>
</comment>
<feature type="non-terminal residue" evidence="2">
    <location>
        <position position="1"/>
    </location>
</feature>
<dbReference type="PANTHER" id="PTHR43149">
    <property type="entry name" value="ENOYL-COA HYDRATASE"/>
    <property type="match status" value="1"/>
</dbReference>
<dbReference type="InterPro" id="IPR045002">
    <property type="entry name" value="Ech1-like"/>
</dbReference>
<comment type="caution">
    <text evidence="2">The sequence shown here is derived from an EMBL/GenBank/DDBJ whole genome shotgun (WGS) entry which is preliminary data.</text>
</comment>
<dbReference type="AlphaFoldDB" id="A0A852G8B5"/>
<dbReference type="CDD" id="cd06558">
    <property type="entry name" value="crotonase-like"/>
    <property type="match status" value="1"/>
</dbReference>
<dbReference type="GO" id="GO:0005739">
    <property type="term" value="C:mitochondrion"/>
    <property type="evidence" value="ECO:0007669"/>
    <property type="project" value="TreeGrafter"/>
</dbReference>
<dbReference type="Pfam" id="PF00378">
    <property type="entry name" value="ECH_1"/>
    <property type="match status" value="1"/>
</dbReference>
<keyword evidence="3" id="KW-1185">Reference proteome</keyword>